<dbReference type="SUPFAM" id="SSF49785">
    <property type="entry name" value="Galactose-binding domain-like"/>
    <property type="match status" value="2"/>
</dbReference>
<keyword evidence="10" id="KW-1185">Reference proteome</keyword>
<feature type="domain" description="Fucolectin tachylectin-4 pentraxin-1" evidence="8">
    <location>
        <begin position="45"/>
        <end position="181"/>
    </location>
</feature>
<proteinExistence type="inferred from homology"/>
<dbReference type="GO" id="GO:0046872">
    <property type="term" value="F:metal ion binding"/>
    <property type="evidence" value="ECO:0007669"/>
    <property type="project" value="UniProtKB-KW"/>
</dbReference>
<reference evidence="9" key="2">
    <citation type="submission" date="2025-09" db="UniProtKB">
        <authorList>
            <consortium name="Ensembl"/>
        </authorList>
    </citation>
    <scope>IDENTIFICATION</scope>
</reference>
<comment type="similarity">
    <text evidence="2">Belongs to the fucolectin family.</text>
</comment>
<dbReference type="Proteomes" id="UP000694546">
    <property type="component" value="Chromosome 5"/>
</dbReference>
<evidence type="ECO:0000256" key="7">
    <source>
        <dbReference type="ARBA" id="ARBA00023157"/>
    </source>
</evidence>
<evidence type="ECO:0000256" key="1">
    <source>
        <dbReference type="ARBA" id="ARBA00002219"/>
    </source>
</evidence>
<evidence type="ECO:0000256" key="3">
    <source>
        <dbReference type="ARBA" id="ARBA00011233"/>
    </source>
</evidence>
<dbReference type="PANTHER" id="PTHR45713">
    <property type="entry name" value="FTP DOMAIN-CONTAINING PROTEIN"/>
    <property type="match status" value="1"/>
</dbReference>
<comment type="function">
    <text evidence="1">Acts as a defensive agent. Recognizes blood group fucosylated oligosaccharides including A, B, H and Lewis B-type antigens. Does not recognize Lewis A antigen and has low affinity for monovalent haptens.</text>
</comment>
<comment type="subunit">
    <text evidence="3">Homotrimer.</text>
</comment>
<keyword evidence="5" id="KW-0430">Lectin</keyword>
<dbReference type="GeneTree" id="ENSGT01060000248575"/>
<dbReference type="GO" id="GO:0001868">
    <property type="term" value="P:regulation of complement activation, lectin pathway"/>
    <property type="evidence" value="ECO:0007669"/>
    <property type="project" value="UniProtKB-ARBA"/>
</dbReference>
<dbReference type="GO" id="GO:0042806">
    <property type="term" value="F:fucose binding"/>
    <property type="evidence" value="ECO:0007669"/>
    <property type="project" value="UniProtKB-ARBA"/>
</dbReference>
<name>A0A8C4ZTX4_GADMO</name>
<dbReference type="InterPro" id="IPR006585">
    <property type="entry name" value="FTP1"/>
</dbReference>
<evidence type="ECO:0000313" key="9">
    <source>
        <dbReference type="Ensembl" id="ENSGMOP00000022534.1"/>
    </source>
</evidence>
<dbReference type="InterPro" id="IPR051941">
    <property type="entry name" value="BG_Antigen-Binding_Lectin"/>
</dbReference>
<accession>A0A8C4ZTX4</accession>
<evidence type="ECO:0000313" key="10">
    <source>
        <dbReference type="Proteomes" id="UP000694546"/>
    </source>
</evidence>
<organism evidence="9 10">
    <name type="scientific">Gadus morhua</name>
    <name type="common">Atlantic cod</name>
    <dbReference type="NCBI Taxonomy" id="8049"/>
    <lineage>
        <taxon>Eukaryota</taxon>
        <taxon>Metazoa</taxon>
        <taxon>Chordata</taxon>
        <taxon>Craniata</taxon>
        <taxon>Vertebrata</taxon>
        <taxon>Euteleostomi</taxon>
        <taxon>Actinopterygii</taxon>
        <taxon>Neopterygii</taxon>
        <taxon>Teleostei</taxon>
        <taxon>Neoteleostei</taxon>
        <taxon>Acanthomorphata</taxon>
        <taxon>Zeiogadaria</taxon>
        <taxon>Gadariae</taxon>
        <taxon>Gadiformes</taxon>
        <taxon>Gadoidei</taxon>
        <taxon>Gadidae</taxon>
        <taxon>Gadus</taxon>
    </lineage>
</organism>
<feature type="domain" description="Fucolectin tachylectin-4 pentraxin-1" evidence="8">
    <location>
        <begin position="183"/>
        <end position="328"/>
    </location>
</feature>
<evidence type="ECO:0000256" key="4">
    <source>
        <dbReference type="ARBA" id="ARBA00022723"/>
    </source>
</evidence>
<dbReference type="PANTHER" id="PTHR45713:SF6">
    <property type="entry name" value="F5_8 TYPE C DOMAIN-CONTAINING PROTEIN"/>
    <property type="match status" value="1"/>
</dbReference>
<dbReference type="InterPro" id="IPR008979">
    <property type="entry name" value="Galactose-bd-like_sf"/>
</dbReference>
<dbReference type="GO" id="GO:0010185">
    <property type="term" value="P:regulation of cellular defense response"/>
    <property type="evidence" value="ECO:0007669"/>
    <property type="project" value="UniProtKB-ARBA"/>
</dbReference>
<keyword evidence="4" id="KW-0479">Metal-binding</keyword>
<evidence type="ECO:0000259" key="8">
    <source>
        <dbReference type="SMART" id="SM00607"/>
    </source>
</evidence>
<dbReference type="SMART" id="SM00607">
    <property type="entry name" value="FTP"/>
    <property type="match status" value="2"/>
</dbReference>
<keyword evidence="6" id="KW-0106">Calcium</keyword>
<evidence type="ECO:0000256" key="5">
    <source>
        <dbReference type="ARBA" id="ARBA00022734"/>
    </source>
</evidence>
<evidence type="ECO:0000256" key="6">
    <source>
        <dbReference type="ARBA" id="ARBA00022837"/>
    </source>
</evidence>
<dbReference type="Pfam" id="PF22633">
    <property type="entry name" value="F5_F8_type_C_2"/>
    <property type="match status" value="2"/>
</dbReference>
<reference evidence="9" key="1">
    <citation type="submission" date="2025-08" db="UniProtKB">
        <authorList>
            <consortium name="Ensembl"/>
        </authorList>
    </citation>
    <scope>IDENTIFICATION</scope>
</reference>
<sequence>MYNSGGSQIRQAYHYDHAWSRLISEAKHGWASLVLGWETAWEYQVLGTATQSTTGWGGLAERSIDGNNDPLWRHNSCSCTASQAKAWWRLELPGVYRVSEIEVTNRNAVRWRLNNVEILIGDSLSNNGNDNPRCAIINDDPGCLTQTVKCWGMEGRFINLYRSSDATEALQLCEVKVYGAAARINVALSGTAIQSSTINGGLAERSIDGNNDPQWEHNSCSITALQAKAWWRLELPGVYRVSEIEVTNRNANRWRLNNVEILIGDSLSNNGNDNPRCAIINDDPGCLTQIVKCWGMAGRFINFYQSSDAPEYLQLCEVKVYGGKNPVHHYMIIKGGLVYKYHCW</sequence>
<evidence type="ECO:0000256" key="2">
    <source>
        <dbReference type="ARBA" id="ARBA00010147"/>
    </source>
</evidence>
<keyword evidence="7" id="KW-1015">Disulfide bond</keyword>
<dbReference type="Gene3D" id="2.60.120.260">
    <property type="entry name" value="Galactose-binding domain-like"/>
    <property type="match status" value="2"/>
</dbReference>
<dbReference type="Ensembl" id="ENSGMOT00000076960.1">
    <property type="protein sequence ID" value="ENSGMOP00000022534.1"/>
    <property type="gene ID" value="ENSGMOG00000034326.1"/>
</dbReference>
<protein>
    <recommendedName>
        <fullName evidence="8">Fucolectin tachylectin-4 pentraxin-1 domain-containing protein</fullName>
    </recommendedName>
</protein>
<dbReference type="AlphaFoldDB" id="A0A8C4ZTX4"/>